<dbReference type="GO" id="GO:0042393">
    <property type="term" value="F:histone binding"/>
    <property type="evidence" value="ECO:0007669"/>
    <property type="project" value="TreeGrafter"/>
</dbReference>
<dbReference type="Pfam" id="PF17862">
    <property type="entry name" value="AAA_lid_3"/>
    <property type="match status" value="1"/>
</dbReference>
<evidence type="ECO:0000256" key="17">
    <source>
        <dbReference type="PROSITE-ProRule" id="PRU00035"/>
    </source>
</evidence>
<evidence type="ECO:0000256" key="11">
    <source>
        <dbReference type="ARBA" id="ARBA00023117"/>
    </source>
</evidence>
<name>A0A8M1K8G3_CLUHA</name>
<keyword evidence="4" id="KW-0597">Phosphoprotein</keyword>
<keyword evidence="7" id="KW-0067">ATP-binding</keyword>
<evidence type="ECO:0000256" key="5">
    <source>
        <dbReference type="ARBA" id="ARBA00022741"/>
    </source>
</evidence>
<feature type="compositionally biased region" description="Basic residues" evidence="18">
    <location>
        <begin position="1377"/>
        <end position="1386"/>
    </location>
</feature>
<feature type="region of interest" description="Disordered" evidence="18">
    <location>
        <begin position="1336"/>
        <end position="1448"/>
    </location>
</feature>
<comment type="catalytic activity">
    <reaction evidence="15">
        <text>ATP + H2O = ADP + phosphate + H(+)</text>
        <dbReference type="Rhea" id="RHEA:13065"/>
        <dbReference type="ChEBI" id="CHEBI:15377"/>
        <dbReference type="ChEBI" id="CHEBI:15378"/>
        <dbReference type="ChEBI" id="CHEBI:30616"/>
        <dbReference type="ChEBI" id="CHEBI:43474"/>
        <dbReference type="ChEBI" id="CHEBI:456216"/>
    </reaction>
</comment>
<organism evidence="20 21">
    <name type="scientific">Clupea harengus</name>
    <name type="common">Atlantic herring</name>
    <dbReference type="NCBI Taxonomy" id="7950"/>
    <lineage>
        <taxon>Eukaryota</taxon>
        <taxon>Metazoa</taxon>
        <taxon>Chordata</taxon>
        <taxon>Craniata</taxon>
        <taxon>Vertebrata</taxon>
        <taxon>Euteleostomi</taxon>
        <taxon>Actinopterygii</taxon>
        <taxon>Neopterygii</taxon>
        <taxon>Teleostei</taxon>
        <taxon>Clupei</taxon>
        <taxon>Clupeiformes</taxon>
        <taxon>Clupeoidei</taxon>
        <taxon>Clupeidae</taxon>
        <taxon>Clupea</taxon>
    </lineage>
</organism>
<gene>
    <name evidence="21" type="primary">LOC122129477</name>
</gene>
<protein>
    <recommendedName>
        <fullName evidence="16">ATPase family AAA domain-containing protein 2</fullName>
    </recommendedName>
</protein>
<feature type="compositionally biased region" description="Low complexity" evidence="18">
    <location>
        <begin position="363"/>
        <end position="372"/>
    </location>
</feature>
<evidence type="ECO:0000256" key="1">
    <source>
        <dbReference type="ARBA" id="ARBA00004123"/>
    </source>
</evidence>
<keyword evidence="8" id="KW-0832">Ubl conjugation</keyword>
<dbReference type="GO" id="GO:0003682">
    <property type="term" value="F:chromatin binding"/>
    <property type="evidence" value="ECO:0007669"/>
    <property type="project" value="TreeGrafter"/>
</dbReference>
<dbReference type="GO" id="GO:0005524">
    <property type="term" value="F:ATP binding"/>
    <property type="evidence" value="ECO:0007669"/>
    <property type="project" value="UniProtKB-KW"/>
</dbReference>
<feature type="compositionally biased region" description="Acidic residues" evidence="18">
    <location>
        <begin position="261"/>
        <end position="292"/>
    </location>
</feature>
<evidence type="ECO:0000256" key="4">
    <source>
        <dbReference type="ARBA" id="ARBA00022553"/>
    </source>
</evidence>
<keyword evidence="20" id="KW-1185">Reference proteome</keyword>
<dbReference type="InterPro" id="IPR041569">
    <property type="entry name" value="AAA_lid_3"/>
</dbReference>
<dbReference type="PROSITE" id="PS00633">
    <property type="entry name" value="BROMODOMAIN_1"/>
    <property type="match status" value="1"/>
</dbReference>
<dbReference type="FunFam" id="3.40.50.300:FF:000061">
    <property type="entry name" value="ATPase family, AAA domain-containing 2"/>
    <property type="match status" value="1"/>
</dbReference>
<feature type="compositionally biased region" description="Polar residues" evidence="18">
    <location>
        <begin position="48"/>
        <end position="57"/>
    </location>
</feature>
<feature type="compositionally biased region" description="Low complexity" evidence="18">
    <location>
        <begin position="1150"/>
        <end position="1162"/>
    </location>
</feature>
<feature type="compositionally biased region" description="Basic and acidic residues" evidence="18">
    <location>
        <begin position="1341"/>
        <end position="1358"/>
    </location>
</feature>
<feature type="compositionally biased region" description="Acidic residues" evidence="18">
    <location>
        <begin position="1192"/>
        <end position="1212"/>
    </location>
</feature>
<feature type="compositionally biased region" description="Acidic residues" evidence="18">
    <location>
        <begin position="219"/>
        <end position="248"/>
    </location>
</feature>
<keyword evidence="3" id="KW-1017">Isopeptide bond</keyword>
<keyword evidence="11 17" id="KW-0103">Bromodomain</keyword>
<feature type="compositionally biased region" description="Acidic residues" evidence="18">
    <location>
        <begin position="1410"/>
        <end position="1427"/>
    </location>
</feature>
<proteinExistence type="inferred from homology"/>
<evidence type="ECO:0000256" key="8">
    <source>
        <dbReference type="ARBA" id="ARBA00022843"/>
    </source>
</evidence>
<evidence type="ECO:0000313" key="20">
    <source>
        <dbReference type="Proteomes" id="UP000515152"/>
    </source>
</evidence>
<evidence type="ECO:0000256" key="18">
    <source>
        <dbReference type="SAM" id="MobiDB-lite"/>
    </source>
</evidence>
<evidence type="ECO:0000256" key="2">
    <source>
        <dbReference type="ARBA" id="ARBA00006914"/>
    </source>
</evidence>
<dbReference type="FunFam" id="3.40.50.300:FF:000734">
    <property type="entry name" value="ATPase family, AAA domain containing 2"/>
    <property type="match status" value="1"/>
</dbReference>
<dbReference type="InterPro" id="IPR018359">
    <property type="entry name" value="Bromodomain_CS"/>
</dbReference>
<feature type="compositionally biased region" description="Basic residues" evidence="18">
    <location>
        <begin position="1163"/>
        <end position="1172"/>
    </location>
</feature>
<keyword evidence="9" id="KW-0805">Transcription regulation</keyword>
<evidence type="ECO:0000256" key="16">
    <source>
        <dbReference type="ARBA" id="ARBA00071858"/>
    </source>
</evidence>
<dbReference type="PANTHER" id="PTHR23069">
    <property type="entry name" value="AAA DOMAIN-CONTAINING"/>
    <property type="match status" value="1"/>
</dbReference>
<dbReference type="InterPro" id="IPR003959">
    <property type="entry name" value="ATPase_AAA_core"/>
</dbReference>
<feature type="region of interest" description="Disordered" evidence="18">
    <location>
        <begin position="1136"/>
        <end position="1221"/>
    </location>
</feature>
<accession>A0A8M1K8G3</accession>
<comment type="similarity">
    <text evidence="2">Belongs to the AAA ATPase family.</text>
</comment>
<dbReference type="Pfam" id="PF00439">
    <property type="entry name" value="Bromodomain"/>
    <property type="match status" value="2"/>
</dbReference>
<dbReference type="InterPro" id="IPR045199">
    <property type="entry name" value="ATAD2-like"/>
</dbReference>
<dbReference type="PROSITE" id="PS00674">
    <property type="entry name" value="AAA"/>
    <property type="match status" value="1"/>
</dbReference>
<dbReference type="PANTHER" id="PTHR23069:SF4">
    <property type="entry name" value="ATPASE FAMILY AAA DOMAIN-CONTAINING PROTEIN 2"/>
    <property type="match status" value="1"/>
</dbReference>
<keyword evidence="5" id="KW-0547">Nucleotide-binding</keyword>
<dbReference type="FunFam" id="1.20.920.10:FF:000021">
    <property type="entry name" value="ATPase family AAA domain-containing protein 2"/>
    <property type="match status" value="1"/>
</dbReference>
<feature type="region of interest" description="Disordered" evidence="18">
    <location>
        <begin position="1"/>
        <end position="148"/>
    </location>
</feature>
<feature type="compositionally biased region" description="Low complexity" evidence="18">
    <location>
        <begin position="334"/>
        <end position="343"/>
    </location>
</feature>
<feature type="compositionally biased region" description="Basic and acidic residues" evidence="18">
    <location>
        <begin position="249"/>
        <end position="260"/>
    </location>
</feature>
<evidence type="ECO:0000256" key="6">
    <source>
        <dbReference type="ARBA" id="ARBA00022801"/>
    </source>
</evidence>
<feature type="compositionally biased region" description="Polar residues" evidence="18">
    <location>
        <begin position="1398"/>
        <end position="1408"/>
    </location>
</feature>
<comment type="subcellular location">
    <subcellularLocation>
        <location evidence="1">Nucleus</location>
    </subcellularLocation>
</comment>
<reference evidence="21" key="1">
    <citation type="submission" date="2025-08" db="UniProtKB">
        <authorList>
            <consortium name="RefSeq"/>
        </authorList>
    </citation>
    <scope>IDENTIFICATION</scope>
</reference>
<dbReference type="RefSeq" id="XP_042560326.1">
    <property type="nucleotide sequence ID" value="XM_042704392.1"/>
</dbReference>
<dbReference type="FunFam" id="1.10.8.60:FF:000016">
    <property type="entry name" value="ATPase family AAA domain-containing protein 2B"/>
    <property type="match status" value="1"/>
</dbReference>
<dbReference type="Proteomes" id="UP000515152">
    <property type="component" value="Unplaced"/>
</dbReference>
<keyword evidence="14" id="KW-0539">Nucleus</keyword>
<keyword evidence="12" id="KW-0010">Activator</keyword>
<evidence type="ECO:0000256" key="7">
    <source>
        <dbReference type="ARBA" id="ARBA00022840"/>
    </source>
</evidence>
<dbReference type="GO" id="GO:0006334">
    <property type="term" value="P:nucleosome assembly"/>
    <property type="evidence" value="ECO:0007669"/>
    <property type="project" value="TreeGrafter"/>
</dbReference>
<dbReference type="InterPro" id="IPR001487">
    <property type="entry name" value="Bromodomain"/>
</dbReference>
<feature type="region of interest" description="Disordered" evidence="18">
    <location>
        <begin position="184"/>
        <end position="386"/>
    </location>
</feature>
<feature type="compositionally biased region" description="Basic residues" evidence="18">
    <location>
        <begin position="318"/>
        <end position="333"/>
    </location>
</feature>
<keyword evidence="6" id="KW-0378">Hydrolase</keyword>
<feature type="compositionally biased region" description="Basic residues" evidence="18">
    <location>
        <begin position="348"/>
        <end position="361"/>
    </location>
</feature>
<dbReference type="InterPro" id="IPR003960">
    <property type="entry name" value="ATPase_AAA_CS"/>
</dbReference>
<evidence type="ECO:0000313" key="21">
    <source>
        <dbReference type="RefSeq" id="XP_042560326.1"/>
    </source>
</evidence>
<dbReference type="CDD" id="cd19517">
    <property type="entry name" value="RecA-like_Yta7-like"/>
    <property type="match status" value="1"/>
</dbReference>
<dbReference type="GO" id="GO:0045815">
    <property type="term" value="P:transcription initiation-coupled chromatin remodeling"/>
    <property type="evidence" value="ECO:0007669"/>
    <property type="project" value="TreeGrafter"/>
</dbReference>
<keyword evidence="13" id="KW-0804">Transcription</keyword>
<dbReference type="InterPro" id="IPR003593">
    <property type="entry name" value="AAA+_ATPase"/>
</dbReference>
<feature type="region of interest" description="Disordered" evidence="18">
    <location>
        <begin position="1466"/>
        <end position="1505"/>
    </location>
</feature>
<evidence type="ECO:0000256" key="15">
    <source>
        <dbReference type="ARBA" id="ARBA00049360"/>
    </source>
</evidence>
<dbReference type="Pfam" id="PF00004">
    <property type="entry name" value="AAA"/>
    <property type="match status" value="1"/>
</dbReference>
<dbReference type="SMART" id="SM00382">
    <property type="entry name" value="AAA"/>
    <property type="match status" value="2"/>
</dbReference>
<keyword evidence="10" id="KW-0175">Coiled coil</keyword>
<dbReference type="GO" id="GO:0016887">
    <property type="term" value="F:ATP hydrolysis activity"/>
    <property type="evidence" value="ECO:0007669"/>
    <property type="project" value="InterPro"/>
</dbReference>
<evidence type="ECO:0000256" key="14">
    <source>
        <dbReference type="ARBA" id="ARBA00023242"/>
    </source>
</evidence>
<dbReference type="GO" id="GO:0005654">
    <property type="term" value="C:nucleoplasm"/>
    <property type="evidence" value="ECO:0007669"/>
    <property type="project" value="UniProtKB-ARBA"/>
</dbReference>
<evidence type="ECO:0000256" key="9">
    <source>
        <dbReference type="ARBA" id="ARBA00023015"/>
    </source>
</evidence>
<feature type="region of interest" description="Disordered" evidence="18">
    <location>
        <begin position="1518"/>
        <end position="1543"/>
    </location>
</feature>
<feature type="domain" description="Bromo" evidence="19">
    <location>
        <begin position="1242"/>
        <end position="1307"/>
    </location>
</feature>
<evidence type="ECO:0000256" key="13">
    <source>
        <dbReference type="ARBA" id="ARBA00023163"/>
    </source>
</evidence>
<evidence type="ECO:0000256" key="10">
    <source>
        <dbReference type="ARBA" id="ARBA00023054"/>
    </source>
</evidence>
<evidence type="ECO:0000256" key="12">
    <source>
        <dbReference type="ARBA" id="ARBA00023159"/>
    </source>
</evidence>
<dbReference type="CDD" id="cd05528">
    <property type="entry name" value="Bromo_AAA"/>
    <property type="match status" value="1"/>
</dbReference>
<evidence type="ECO:0000259" key="19">
    <source>
        <dbReference type="PROSITE" id="PS50014"/>
    </source>
</evidence>
<dbReference type="SMART" id="SM00297">
    <property type="entry name" value="BROMO"/>
    <property type="match status" value="2"/>
</dbReference>
<feature type="domain" description="Bromo" evidence="19">
    <location>
        <begin position="1004"/>
        <end position="1074"/>
    </location>
</feature>
<dbReference type="GO" id="GO:0006337">
    <property type="term" value="P:nucleosome disassembly"/>
    <property type="evidence" value="ECO:0007669"/>
    <property type="project" value="TreeGrafter"/>
</dbReference>
<dbReference type="PROSITE" id="PS50014">
    <property type="entry name" value="BROMODOMAIN_2"/>
    <property type="match status" value="2"/>
</dbReference>
<dbReference type="GeneID" id="122129477"/>
<evidence type="ECO:0000256" key="3">
    <source>
        <dbReference type="ARBA" id="ARBA00022499"/>
    </source>
</evidence>
<sequence length="1641" mass="184523">MVMLRSSSGGAEPATARKSVDMDSSAEFLSLHPPQRKSARLKRGLDDSFSSADSTPGNAYLPVKKENSSEVSIRTRGQRGKNGVSFADMNGSATDPPQPEDQGKHLLRKSPRLQTEGKTTQEEQADDVEGTPTSRKYQGALRERDVDGALRRSSRITRVKLSARNQSVLYDRLITNTAEAVLQKMDDMQKMRRRLRSRDGKDEGLRLYQGAKRKRRTDESEDNQENAEGDFSEVEGDDEEEDGDDDDEVKQVAEERKSGADEGDGDDDDEDEVEGEEEEEDDEDEDEDEEEDNQKRYDLRQRKATVRYQPPMEEPKKRSIFFKRHSSPSRRRYSFPSSGPRSPYNSRHGSKTQAHGRRHAIHSSDSTSSSASSDDEQFERRRSKNRNRSINRCLPLNLRKDDLLGVQKDRMKIGASLADVDPMQIDQTVRFDSIGGLTRHIAALKEMVVFPLLYPEVFERFKIQPPRGCLFYGPPGTGKTLVARALANECSQGDKKVSFFMRKGADCLSKWVGESERQLRLLFDQAYQMRPAIIFFDEIDGLAPVRSSRQDQIHSSIVSTLLALMDGLDHRGEVVVIGATNRLDSIDPALRRPGRFDREFLFGLPDRDARKDILKIHTRQWNPQPSEAFLEELADKCVGYCGADIKAVCAEAALCALRRRYPQIYASSQKLQLDVASISVGARDFVSAMRKMVPASQRAVASPAKALAHIVQPLLAASLDGILGVVQKVFPHAELGLRKNRDRGDLASGMLDEELLYSDDEGPPMSITNGPKQATAARSFLSLTRSVLNQPTSYRPRLLLSGRSGSGQSSHLAPALLHTLEKFTVYTLDLAVLFGVSSTTPEEACAQLFCEAKRTAPSILYIPHIQRWWDTVGPALKATFLSLLSDIPPFSPIMLLATCNFQYKGLLPEVQDLFRMEYGEVFEVPLPTRQERTRFFEDLILNQAAKAPASKRKAVMQVLEVLPVAPPPPPRLLTEQEQQLLEEQEEDTLRELRLFLRDVTNRLAQDKRFKLFTRPVDPEEVPDYAVVIRQPMDLSTLLSNIDSHKYLTVEDFLREVDLIWKNALEYNPDKDPSDRLIRHRACALKDAVHAIIKDQLDEDFEKICQEIKQSRHKRGCTKSRFAPSYYQVQPKPPVMLETTGDLAPPKDIISAMPSAASTPRSAPSKKRRRKSRWSNGVITKKKSASHSRDDAESMDDEDEEEEGECEEEDEEKAEAVDANDKQEEETLKKFRLFLCDVTNRLAQDKRFQAFTEPVDPEEVPDYTTVIKQPMDLSTLLSNIDLHKYVTVKDFLHDVDLIWMNALEYNPELDPEGRLIRKQALALKTMVHDIIAAETEEGLEESCQKIKESRSRRANDSKGNEPSGKEASVTTTPQRPAAQKKRRRRGRWSSGILTKKKSYSLSRDNSTAAESVDEDEDEEEDKDGEEEPEKAPSTELVNGVEAAAMETEEAVAVETEAGAVMETEDAGPCAVEGDANPPSPLAGALMNGHTPTEGGDQSEEQAASEPEKMAVEVVEIEAAETEKSEAVGEGPGTAKPEVEEDTEKEIGTRRMTRALKNQVQQQQVISLDAAMEILGQKTPPLLVDHNKLQDLLHKVVAKTEGYEVDRMEKLYALLCQSVYRHRREYDKTTLLQEMENEIEDFE</sequence>